<dbReference type="PROSITE" id="PS50102">
    <property type="entry name" value="RRM"/>
    <property type="match status" value="1"/>
</dbReference>
<reference evidence="4 6" key="1">
    <citation type="submission" date="2021-11" db="EMBL/GenBank/DDBJ databases">
        <authorList>
            <person name="Islam A."/>
            <person name="Islam S."/>
            <person name="Flora M.S."/>
            <person name="Rahman M."/>
            <person name="Ziaur R.M."/>
            <person name="Epstein J.H."/>
            <person name="Hassan M."/>
            <person name="Klassen M."/>
            <person name="Woodard K."/>
            <person name="Webb A."/>
            <person name="Webby R.J."/>
            <person name="El Zowalaty M.E."/>
        </authorList>
    </citation>
    <scope>NUCLEOTIDE SEQUENCE [LARGE SCALE GENOMIC DNA]</scope>
    <source>
        <strain evidence="4">Pf1</strain>
    </source>
</reference>
<dbReference type="InterPro" id="IPR000504">
    <property type="entry name" value="RRM_dom"/>
</dbReference>
<dbReference type="PANTHER" id="PTHR23147">
    <property type="entry name" value="SERINE/ARGININE RICH SPLICING FACTOR"/>
    <property type="match status" value="1"/>
</dbReference>
<dbReference type="Proteomes" id="UP001157938">
    <property type="component" value="Unassembled WGS sequence"/>
</dbReference>
<feature type="compositionally biased region" description="Basic and acidic residues" evidence="2">
    <location>
        <begin position="82"/>
        <end position="116"/>
    </location>
</feature>
<accession>A0AAV0TLG9</accession>
<dbReference type="Pfam" id="PF00076">
    <property type="entry name" value="RRM_1"/>
    <property type="match status" value="1"/>
</dbReference>
<protein>
    <recommendedName>
        <fullName evidence="3">RRM domain-containing protein</fullName>
    </recommendedName>
</protein>
<comment type="caution">
    <text evidence="5">The sequence shown here is derived from an EMBL/GenBank/DDBJ whole genome shotgun (WGS) entry which is preliminary data.</text>
</comment>
<evidence type="ECO:0000313" key="4">
    <source>
        <dbReference type="EMBL" id="CAH0485873.1"/>
    </source>
</evidence>
<feature type="domain" description="RRM" evidence="3">
    <location>
        <begin position="8"/>
        <end position="83"/>
    </location>
</feature>
<dbReference type="InterPro" id="IPR050907">
    <property type="entry name" value="SRSF"/>
</dbReference>
<dbReference type="InterPro" id="IPR035979">
    <property type="entry name" value="RBD_domain_sf"/>
</dbReference>
<evidence type="ECO:0000256" key="1">
    <source>
        <dbReference type="PROSITE-ProRule" id="PRU00176"/>
    </source>
</evidence>
<dbReference type="SUPFAM" id="SSF54928">
    <property type="entry name" value="RNA-binding domain, RBD"/>
    <property type="match status" value="1"/>
</dbReference>
<feature type="compositionally biased region" description="Basic and acidic residues" evidence="2">
    <location>
        <begin position="135"/>
        <end position="152"/>
    </location>
</feature>
<dbReference type="SMART" id="SM00360">
    <property type="entry name" value="RRM"/>
    <property type="match status" value="1"/>
</dbReference>
<dbReference type="EMBL" id="CAKLBC010000327">
    <property type="protein sequence ID" value="CAH0485873.1"/>
    <property type="molecule type" value="Genomic_DNA"/>
</dbReference>
<evidence type="ECO:0000259" key="3">
    <source>
        <dbReference type="PROSITE" id="PS50102"/>
    </source>
</evidence>
<dbReference type="Proteomes" id="UP001159659">
    <property type="component" value="Unassembled WGS sequence"/>
</dbReference>
<dbReference type="EMBL" id="CANTFK010000713">
    <property type="protein sequence ID" value="CAI5723955.1"/>
    <property type="molecule type" value="Genomic_DNA"/>
</dbReference>
<name>A0AAV0TLG9_9STRA</name>
<reference evidence="5" key="2">
    <citation type="submission" date="2022-12" db="EMBL/GenBank/DDBJ databases">
        <authorList>
            <person name="Webb A."/>
        </authorList>
    </citation>
    <scope>NUCLEOTIDE SEQUENCE</scope>
    <source>
        <strain evidence="5">Pf2</strain>
    </source>
</reference>
<dbReference type="InterPro" id="IPR012677">
    <property type="entry name" value="Nucleotide-bd_a/b_plait_sf"/>
</dbReference>
<gene>
    <name evidence="4" type="ORF">PFR001_LOCUS1538</name>
    <name evidence="5" type="ORF">PFR002_LOCUS4784</name>
</gene>
<organism evidence="5 7">
    <name type="scientific">Peronospora farinosa</name>
    <dbReference type="NCBI Taxonomy" id="134698"/>
    <lineage>
        <taxon>Eukaryota</taxon>
        <taxon>Sar</taxon>
        <taxon>Stramenopiles</taxon>
        <taxon>Oomycota</taxon>
        <taxon>Peronosporomycetes</taxon>
        <taxon>Peronosporales</taxon>
        <taxon>Peronosporaceae</taxon>
        <taxon>Peronospora</taxon>
    </lineage>
</organism>
<feature type="region of interest" description="Disordered" evidence="2">
    <location>
        <begin position="80"/>
        <end position="181"/>
    </location>
</feature>
<sequence>METLEAACRVYVGNLLPKVKEVDLTSKFTRYGTIHSVWIARKPPGFAFVRFATPDEAQRAVNASGNGEMKILGKTVRVQMAGDKEKERKSRGSEREREVDVDREKWTRSYRERTEDSSGCNEGRDRCRRSRSGGRRSENGGRLRNSCRESSRRSRSRLRTRSSSRSRVRGGRSRSRSRSRR</sequence>
<evidence type="ECO:0000313" key="6">
    <source>
        <dbReference type="Proteomes" id="UP001157938"/>
    </source>
</evidence>
<dbReference type="Gene3D" id="3.30.70.330">
    <property type="match status" value="1"/>
</dbReference>
<evidence type="ECO:0000313" key="7">
    <source>
        <dbReference type="Proteomes" id="UP001159659"/>
    </source>
</evidence>
<keyword evidence="1" id="KW-0694">RNA-binding</keyword>
<dbReference type="GO" id="GO:0003723">
    <property type="term" value="F:RNA binding"/>
    <property type="evidence" value="ECO:0007669"/>
    <property type="project" value="UniProtKB-UniRule"/>
</dbReference>
<evidence type="ECO:0000256" key="2">
    <source>
        <dbReference type="SAM" id="MobiDB-lite"/>
    </source>
</evidence>
<proteinExistence type="predicted"/>
<evidence type="ECO:0000313" key="5">
    <source>
        <dbReference type="EMBL" id="CAI5723955.1"/>
    </source>
</evidence>
<feature type="compositionally biased region" description="Basic residues" evidence="2">
    <location>
        <begin position="153"/>
        <end position="181"/>
    </location>
</feature>
<keyword evidence="6" id="KW-1185">Reference proteome</keyword>
<dbReference type="AlphaFoldDB" id="A0AAV0TLG9"/>